<feature type="transmembrane region" description="Helical" evidence="6">
    <location>
        <begin position="16"/>
        <end position="48"/>
    </location>
</feature>
<dbReference type="FunFam" id="3.90.1640.10:FF:000002">
    <property type="entry name" value="Cyclic-di-AMP phosphodiesterase"/>
    <property type="match status" value="1"/>
</dbReference>
<dbReference type="InterPro" id="IPR038763">
    <property type="entry name" value="DHH_sf"/>
</dbReference>
<evidence type="ECO:0000256" key="6">
    <source>
        <dbReference type="SAM" id="Phobius"/>
    </source>
</evidence>
<dbReference type="Pfam" id="PF01368">
    <property type="entry name" value="DHH"/>
    <property type="match status" value="1"/>
</dbReference>
<evidence type="ECO:0008006" key="11">
    <source>
        <dbReference type="Google" id="ProtNLM"/>
    </source>
</evidence>
<dbReference type="PIRSF" id="PIRSF026583">
    <property type="entry name" value="YybT"/>
    <property type="match status" value="1"/>
</dbReference>
<dbReference type="InterPro" id="IPR014528">
    <property type="entry name" value="GdpP/PdeA"/>
</dbReference>
<keyword evidence="5 6" id="KW-0472">Membrane</keyword>
<evidence type="ECO:0000259" key="8">
    <source>
        <dbReference type="Pfam" id="PF02272"/>
    </source>
</evidence>
<dbReference type="InterPro" id="IPR003156">
    <property type="entry name" value="DHHA1_dom"/>
</dbReference>
<evidence type="ECO:0000259" key="7">
    <source>
        <dbReference type="Pfam" id="PF01368"/>
    </source>
</evidence>
<dbReference type="Pfam" id="PF24898">
    <property type="entry name" value="GGDEF_GdpP"/>
    <property type="match status" value="1"/>
</dbReference>
<dbReference type="InterPro" id="IPR051319">
    <property type="entry name" value="Oligoribo/pAp-PDE_c-di-AMP_PDE"/>
</dbReference>
<dbReference type="AlphaFoldDB" id="W1WG40"/>
<evidence type="ECO:0000259" key="9">
    <source>
        <dbReference type="Pfam" id="PF21370"/>
    </source>
</evidence>
<dbReference type="SUPFAM" id="SSF64182">
    <property type="entry name" value="DHH phosphoesterases"/>
    <property type="match status" value="1"/>
</dbReference>
<dbReference type="GO" id="GO:0003676">
    <property type="term" value="F:nucleic acid binding"/>
    <property type="evidence" value="ECO:0007669"/>
    <property type="project" value="InterPro"/>
</dbReference>
<feature type="domain" description="DHHA1" evidence="8">
    <location>
        <begin position="579"/>
        <end position="660"/>
    </location>
</feature>
<protein>
    <recommendedName>
        <fullName evidence="11">Cyclic-di-AMP phosphodiesterase</fullName>
    </recommendedName>
</protein>
<feature type="domain" description="Cyclic-di-AMP phosphodiesterase GdpP-like PAS" evidence="9">
    <location>
        <begin position="75"/>
        <end position="152"/>
    </location>
</feature>
<evidence type="ECO:0000313" key="10">
    <source>
        <dbReference type="EMBL" id="ETJ17133.1"/>
    </source>
</evidence>
<comment type="subcellular location">
    <subcellularLocation>
        <location evidence="1">Cell membrane</location>
        <topology evidence="1">Multi-pass membrane protein</topology>
    </subcellularLocation>
</comment>
<dbReference type="PANTHER" id="PTHR47618">
    <property type="entry name" value="BIFUNCTIONAL OLIGORIBONUCLEASE AND PAP PHOSPHATASE NRNA"/>
    <property type="match status" value="1"/>
</dbReference>
<dbReference type="InterPro" id="IPR049553">
    <property type="entry name" value="GdpP-like_PAS"/>
</dbReference>
<dbReference type="Gene3D" id="3.10.310.30">
    <property type="match status" value="1"/>
</dbReference>
<keyword evidence="3 6" id="KW-0812">Transmembrane</keyword>
<reference evidence="10" key="1">
    <citation type="submission" date="2013-12" db="EMBL/GenBank/DDBJ databases">
        <title>A Varibaculum cambriense genome reconstructed from a premature infant gut community with otherwise low bacterial novelty that shifts toward anaerobic metabolism during the third week of life.</title>
        <authorList>
            <person name="Brown C.T."/>
            <person name="Sharon I."/>
            <person name="Thomas B.C."/>
            <person name="Castelle C.J."/>
            <person name="Morowitz M.J."/>
            <person name="Banfield J.F."/>
        </authorList>
    </citation>
    <scope>NUCLEOTIDE SEQUENCE</scope>
</reference>
<evidence type="ECO:0000256" key="1">
    <source>
        <dbReference type="ARBA" id="ARBA00004651"/>
    </source>
</evidence>
<dbReference type="Gene3D" id="3.90.1640.10">
    <property type="entry name" value="inorganic pyrophosphatase (n-terminal core)"/>
    <property type="match status" value="1"/>
</dbReference>
<evidence type="ECO:0000256" key="4">
    <source>
        <dbReference type="ARBA" id="ARBA00022989"/>
    </source>
</evidence>
<keyword evidence="2" id="KW-1003">Cell membrane</keyword>
<dbReference type="Pfam" id="PF02272">
    <property type="entry name" value="DHHA1"/>
    <property type="match status" value="1"/>
</dbReference>
<evidence type="ECO:0000256" key="2">
    <source>
        <dbReference type="ARBA" id="ARBA00022475"/>
    </source>
</evidence>
<proteinExistence type="predicted"/>
<dbReference type="GO" id="GO:0005886">
    <property type="term" value="C:plasma membrane"/>
    <property type="evidence" value="ECO:0007669"/>
    <property type="project" value="UniProtKB-SubCell"/>
</dbReference>
<accession>W1WG40</accession>
<dbReference type="PANTHER" id="PTHR47618:SF2">
    <property type="entry name" value="CYCLIC-DI-AMP PHOSPHODIESTERASE GDPP"/>
    <property type="match status" value="1"/>
</dbReference>
<dbReference type="Pfam" id="PF21370">
    <property type="entry name" value="PAS_GdpP"/>
    <property type="match status" value="1"/>
</dbReference>
<comment type="caution">
    <text evidence="10">The sequence shown here is derived from an EMBL/GenBank/DDBJ whole genome shotgun (WGS) entry which is preliminary data.</text>
</comment>
<keyword evidence="4 6" id="KW-1133">Transmembrane helix</keyword>
<sequence>MRNKPNFKINMPEINAYILIIGIMSIMLLAYNLYLGGLFFFGFIYIVFHNWRIANFRKKEWNKYIQNLSLDMDETTKKAIMNLPIPLCILEFDGNINWYNNKFYEMTGSPDLLGENIDNIIQNLDLRKVLNENKEMYTDVEYKNRKYTVVYNVIKNEQNNKAKYLMMLYWLDKTEYLDLRQRYEDNKNVIMLIQVDGYDEVLKSAPEEKRSLITVELERIFAAVFENELKGAIKKTSQDKYVFFTREKELKKLQENKFAILDTIRNINCENTLPVTISIGVGRDGDSLYEDLQRANGALDLALGRGGDQAVVKTKDKFEFYGGKSKAVEKTTKVKSRLIGYALKEVISQSNNIYIMGHKYPDLDAMGAAVGIFDICKSCGKSAHIVLDDVNDSIEEFVKRVKKQEYYKGVFVTCEDAIKNCNKDTVVIVVDTHRPSYTECQELLNIAKKVIVIDHHRRGVEFIKDTVLLFHEIYVSSTCEMVTELIQYLEEDVKINKLTAEGLLAGINLDTKFFAFKTGVRTFEAASYLKKIGADTVETKMLFKSNVEDFIARADIIKNTKIINKRICIAYSESEISNINVVIAKAADELLNIKNVEASFILGHKNDTVFISARSLGQINVHVLMEKLGGGGHIDIAGAQLKNVTLNQAYKQVHQIIEEYLEEENQWK</sequence>
<gene>
    <name evidence="10" type="ORF">Q604_UNBc4C00015G0030</name>
</gene>
<feature type="domain" description="DDH" evidence="7">
    <location>
        <begin position="352"/>
        <end position="507"/>
    </location>
</feature>
<dbReference type="InterPro" id="IPR001667">
    <property type="entry name" value="DDH_dom"/>
</dbReference>
<name>W1WG40_9ZZZZ</name>
<evidence type="ECO:0000256" key="3">
    <source>
        <dbReference type="ARBA" id="ARBA00022692"/>
    </source>
</evidence>
<dbReference type="EMBL" id="AZMM01018796">
    <property type="protein sequence ID" value="ETJ17133.1"/>
    <property type="molecule type" value="Genomic_DNA"/>
</dbReference>
<organism evidence="10">
    <name type="scientific">human gut metagenome</name>
    <dbReference type="NCBI Taxonomy" id="408170"/>
    <lineage>
        <taxon>unclassified sequences</taxon>
        <taxon>metagenomes</taxon>
        <taxon>organismal metagenomes</taxon>
    </lineage>
</organism>
<dbReference type="Gene3D" id="3.30.450.20">
    <property type="entry name" value="PAS domain"/>
    <property type="match status" value="1"/>
</dbReference>
<evidence type="ECO:0000256" key="5">
    <source>
        <dbReference type="ARBA" id="ARBA00023136"/>
    </source>
</evidence>